<dbReference type="PANTHER" id="PTHR39340">
    <property type="entry name" value="SULFOFRUCTOSEPHOSPHATE ALDOLASE"/>
    <property type="match status" value="1"/>
</dbReference>
<dbReference type="EC" id="4.1.2.40" evidence="3"/>
<dbReference type="SUPFAM" id="SSF51569">
    <property type="entry name" value="Aldolase"/>
    <property type="match status" value="1"/>
</dbReference>
<evidence type="ECO:0000256" key="2">
    <source>
        <dbReference type="ARBA" id="ARBA00023239"/>
    </source>
</evidence>
<name>A0A399EAR1_9DEIN</name>
<accession>A0A399EAR1</accession>
<proteinExistence type="inferred from homology"/>
<dbReference type="GO" id="GO:0009025">
    <property type="term" value="F:tagatose-bisphosphate aldolase activity"/>
    <property type="evidence" value="ECO:0007669"/>
    <property type="project" value="UniProtKB-EC"/>
</dbReference>
<dbReference type="Proteomes" id="UP000265800">
    <property type="component" value="Unassembled WGS sequence"/>
</dbReference>
<dbReference type="GO" id="GO:1902777">
    <property type="term" value="P:6-sulfoquinovose(1-) catabolic process"/>
    <property type="evidence" value="ECO:0007669"/>
    <property type="project" value="TreeGrafter"/>
</dbReference>
<dbReference type="PANTHER" id="PTHR39340:SF1">
    <property type="entry name" value="SULFOFRUCTOSEPHOSPHATE ALDOLASE"/>
    <property type="match status" value="1"/>
</dbReference>
<evidence type="ECO:0000256" key="1">
    <source>
        <dbReference type="ARBA" id="ARBA00008679"/>
    </source>
</evidence>
<comment type="caution">
    <text evidence="3">The sequence shown here is derived from an EMBL/GenBank/DDBJ whole genome shotgun (WGS) entry which is preliminary data.</text>
</comment>
<protein>
    <submittedName>
        <fullName evidence="3">Tagatose 1,6-diphosphate aldolase 2</fullName>
        <ecNumber evidence="3">4.1.2.40</ecNumber>
    </submittedName>
</protein>
<dbReference type="Pfam" id="PF01791">
    <property type="entry name" value="DeoC"/>
    <property type="match status" value="1"/>
</dbReference>
<keyword evidence="2 3" id="KW-0456">Lyase</keyword>
<evidence type="ECO:0000313" key="4">
    <source>
        <dbReference type="Proteomes" id="UP000265800"/>
    </source>
</evidence>
<gene>
    <name evidence="3" type="primary">lacD2</name>
    <name evidence="3" type="ORF">Mlute_02815</name>
</gene>
<sequence>MCAHQQALVRRVGLACRRLGRPFVLEILPYPLPGEPDPPLGALERAVAAFAQPEFGVDLYKLPYPGGRFQAYRSLPAPWVLLSGRLGFADFMRALEASLEGGAVGFLAGRAFWLEAVRRYPDMAAMERELERAQERFLLARGLLGVTGL</sequence>
<dbReference type="InterPro" id="IPR050552">
    <property type="entry name" value="LacD_aldolase"/>
</dbReference>
<organism evidence="3 4">
    <name type="scientific">Meiothermus luteus</name>
    <dbReference type="NCBI Taxonomy" id="2026184"/>
    <lineage>
        <taxon>Bacteria</taxon>
        <taxon>Thermotogati</taxon>
        <taxon>Deinococcota</taxon>
        <taxon>Deinococci</taxon>
        <taxon>Thermales</taxon>
        <taxon>Thermaceae</taxon>
        <taxon>Meiothermus</taxon>
    </lineage>
</organism>
<keyword evidence="4" id="KW-1185">Reference proteome</keyword>
<dbReference type="InterPro" id="IPR002915">
    <property type="entry name" value="DeoC/FbaB/LacD_aldolase"/>
</dbReference>
<dbReference type="Gene3D" id="3.20.20.70">
    <property type="entry name" value="Aldolase class I"/>
    <property type="match status" value="1"/>
</dbReference>
<dbReference type="EMBL" id="QWKZ01000166">
    <property type="protein sequence ID" value="RIH81395.1"/>
    <property type="molecule type" value="Genomic_DNA"/>
</dbReference>
<dbReference type="GO" id="GO:0061595">
    <property type="term" value="F:6-deoxy-6-sulfofructose-1-phosphate aldolase activity"/>
    <property type="evidence" value="ECO:0007669"/>
    <property type="project" value="TreeGrafter"/>
</dbReference>
<dbReference type="InterPro" id="IPR013785">
    <property type="entry name" value="Aldolase_TIM"/>
</dbReference>
<comment type="similarity">
    <text evidence="1">Belongs to the aldolase LacD family.</text>
</comment>
<dbReference type="AlphaFoldDB" id="A0A399EAR1"/>
<evidence type="ECO:0000313" key="3">
    <source>
        <dbReference type="EMBL" id="RIH81395.1"/>
    </source>
</evidence>
<reference evidence="3 4" key="1">
    <citation type="submission" date="2018-08" db="EMBL/GenBank/DDBJ databases">
        <title>Meiothermus luteus KCTC 52599 genome sequencing project.</title>
        <authorList>
            <person name="Da Costa M.S."/>
            <person name="Albuquerque L."/>
            <person name="Raposo P."/>
            <person name="Froufe H.J.C."/>
            <person name="Barroso C.S."/>
            <person name="Egas C."/>
        </authorList>
    </citation>
    <scope>NUCLEOTIDE SEQUENCE [LARGE SCALE GENOMIC DNA]</scope>
    <source>
        <strain evidence="3 4">KCTC 52599</strain>
    </source>
</reference>